<protein>
    <recommendedName>
        <fullName evidence="3">Abi-like protein</fullName>
    </recommendedName>
</protein>
<organism evidence="1 2">
    <name type="scientific">Thalassospira profundimaris</name>
    <dbReference type="NCBI Taxonomy" id="502049"/>
    <lineage>
        <taxon>Bacteria</taxon>
        <taxon>Pseudomonadati</taxon>
        <taxon>Pseudomonadota</taxon>
        <taxon>Alphaproteobacteria</taxon>
        <taxon>Rhodospirillales</taxon>
        <taxon>Thalassospiraceae</taxon>
        <taxon>Thalassospira</taxon>
    </lineage>
</organism>
<accession>A0A367WP34</accession>
<name>A0A367WP34_9PROT</name>
<evidence type="ECO:0000313" key="2">
    <source>
        <dbReference type="Proteomes" id="UP000252255"/>
    </source>
</evidence>
<comment type="caution">
    <text evidence="1">The sequence shown here is derived from an EMBL/GenBank/DDBJ whole genome shotgun (WGS) entry which is preliminary data.</text>
</comment>
<dbReference type="Proteomes" id="UP000252255">
    <property type="component" value="Unassembled WGS sequence"/>
</dbReference>
<reference evidence="1 2" key="1">
    <citation type="submission" date="2014-07" db="EMBL/GenBank/DDBJ databases">
        <title>Draft genome sequence of Thalassospira profundimaris PR54-5.</title>
        <authorList>
            <person name="Lai Q."/>
            <person name="Shao Z."/>
        </authorList>
    </citation>
    <scope>NUCLEOTIDE SEQUENCE [LARGE SCALE GENOMIC DNA]</scope>
    <source>
        <strain evidence="1 2">PR54-5</strain>
    </source>
</reference>
<dbReference type="RefSeq" id="WP_114099705.1">
    <property type="nucleotide sequence ID" value="NZ_JPWI01000015.1"/>
</dbReference>
<evidence type="ECO:0008006" key="3">
    <source>
        <dbReference type="Google" id="ProtNLM"/>
    </source>
</evidence>
<dbReference type="EMBL" id="JPWI01000015">
    <property type="protein sequence ID" value="RCK43236.1"/>
    <property type="molecule type" value="Genomic_DNA"/>
</dbReference>
<evidence type="ECO:0000313" key="1">
    <source>
        <dbReference type="EMBL" id="RCK43236.1"/>
    </source>
</evidence>
<gene>
    <name evidence="1" type="ORF">TH30_19665</name>
</gene>
<sequence length="244" mass="28366">MNFSRQAGPYLLDRNGQNFAFANAQSLKDLLSQPRMAVYVREANGDLELAFRLYRWNIVLSESLLMPFHFLEVALRNRLSDLLYARTNTDWPMRALGDRSWQGGVNPIPGLPATPQWEIEKTRNKLNSNSRRHVTSDCIISQMMFGFWVKLFNAAYNQFLWTGGVRSQVFPHAPVNVDRNYARRKLEDLRVMRNRIAHHEIIFTKRPVATNDLIEEICGWLDPDLHHLVRTTSDFRKVNGGRPQ</sequence>
<dbReference type="OrthoDB" id="9813050at2"/>
<proteinExistence type="predicted"/>
<dbReference type="AlphaFoldDB" id="A0A367WP34"/>